<keyword evidence="1" id="KW-0812">Transmembrane</keyword>
<proteinExistence type="predicted"/>
<keyword evidence="1" id="KW-1133">Transmembrane helix</keyword>
<dbReference type="EMBL" id="HACG01034226">
    <property type="protein sequence ID" value="CEK81091.1"/>
    <property type="molecule type" value="Transcribed_RNA"/>
</dbReference>
<keyword evidence="1" id="KW-0472">Membrane</keyword>
<feature type="transmembrane region" description="Helical" evidence="1">
    <location>
        <begin position="40"/>
        <end position="66"/>
    </location>
</feature>
<organism evidence="2">
    <name type="scientific">Arion vulgaris</name>
    <dbReference type="NCBI Taxonomy" id="1028688"/>
    <lineage>
        <taxon>Eukaryota</taxon>
        <taxon>Metazoa</taxon>
        <taxon>Spiralia</taxon>
        <taxon>Lophotrochozoa</taxon>
        <taxon>Mollusca</taxon>
        <taxon>Gastropoda</taxon>
        <taxon>Heterobranchia</taxon>
        <taxon>Euthyneura</taxon>
        <taxon>Panpulmonata</taxon>
        <taxon>Eupulmonata</taxon>
        <taxon>Stylommatophora</taxon>
        <taxon>Helicina</taxon>
        <taxon>Arionoidea</taxon>
        <taxon>Arionidae</taxon>
        <taxon>Arion</taxon>
    </lineage>
</organism>
<dbReference type="AlphaFoldDB" id="A0A0B7AM79"/>
<evidence type="ECO:0000256" key="1">
    <source>
        <dbReference type="SAM" id="Phobius"/>
    </source>
</evidence>
<protein>
    <submittedName>
        <fullName evidence="2">Uncharacterized protein</fullName>
    </submittedName>
</protein>
<name>A0A0B7AM79_9EUPU</name>
<accession>A0A0B7AM79</accession>
<evidence type="ECO:0000313" key="2">
    <source>
        <dbReference type="EMBL" id="CEK81091.1"/>
    </source>
</evidence>
<sequence>MYAWFTFGKNFCNLNIYVYIMKDLFVEFAEYKETGGSRGYIFAFLRTAMAHSTFDIFFIIQPYSIFMLKQFKKKYDTSKMLT</sequence>
<reference evidence="2" key="1">
    <citation type="submission" date="2014-12" db="EMBL/GenBank/DDBJ databases">
        <title>Insight into the proteome of Arion vulgaris.</title>
        <authorList>
            <person name="Aradska J."/>
            <person name="Bulat T."/>
            <person name="Smidak R."/>
            <person name="Sarate P."/>
            <person name="Gangsoo J."/>
            <person name="Sialana F."/>
            <person name="Bilban M."/>
            <person name="Lubec G."/>
        </authorList>
    </citation>
    <scope>NUCLEOTIDE SEQUENCE</scope>
    <source>
        <tissue evidence="2">Skin</tissue>
    </source>
</reference>
<gene>
    <name evidence="2" type="primary">ORF124259</name>
</gene>